<keyword evidence="7" id="KW-0449">Lipoprotein</keyword>
<dbReference type="GO" id="GO:0009847">
    <property type="term" value="P:spore germination"/>
    <property type="evidence" value="ECO:0007669"/>
    <property type="project" value="InterPro"/>
</dbReference>
<comment type="similarity">
    <text evidence="2">Belongs to the GerABKC lipoprotein family.</text>
</comment>
<accession>A0A517DVY9</accession>
<evidence type="ECO:0000256" key="4">
    <source>
        <dbReference type="ARBA" id="ARBA00022729"/>
    </source>
</evidence>
<dbReference type="Proteomes" id="UP000320776">
    <property type="component" value="Chromosome"/>
</dbReference>
<feature type="signal peptide" evidence="8">
    <location>
        <begin position="1"/>
        <end position="21"/>
    </location>
</feature>
<evidence type="ECO:0000313" key="11">
    <source>
        <dbReference type="EMBL" id="QDR81511.1"/>
    </source>
</evidence>
<dbReference type="AlphaFoldDB" id="A0A517DVY9"/>
<evidence type="ECO:0000256" key="5">
    <source>
        <dbReference type="ARBA" id="ARBA00023136"/>
    </source>
</evidence>
<organism evidence="11 12">
    <name type="scientific">Sporomusa termitida</name>
    <dbReference type="NCBI Taxonomy" id="2377"/>
    <lineage>
        <taxon>Bacteria</taxon>
        <taxon>Bacillati</taxon>
        <taxon>Bacillota</taxon>
        <taxon>Negativicutes</taxon>
        <taxon>Selenomonadales</taxon>
        <taxon>Sporomusaceae</taxon>
        <taxon>Sporomusa</taxon>
    </lineage>
</organism>
<reference evidence="11 12" key="1">
    <citation type="submission" date="2019-02" db="EMBL/GenBank/DDBJ databases">
        <title>Closed genome of Sporomusa termitida DSM 4440.</title>
        <authorList>
            <person name="Poehlein A."/>
            <person name="Daniel R."/>
        </authorList>
    </citation>
    <scope>NUCLEOTIDE SEQUENCE [LARGE SCALE GENOMIC DNA]</scope>
    <source>
        <strain evidence="11 12">DSM 4440</strain>
    </source>
</reference>
<feature type="chain" id="PRO_5022209596" evidence="8">
    <location>
        <begin position="22"/>
        <end position="416"/>
    </location>
</feature>
<gene>
    <name evidence="11" type="ORF">SPTER_28970</name>
</gene>
<dbReference type="PANTHER" id="PTHR35789:SF1">
    <property type="entry name" value="SPORE GERMINATION PROTEIN B3"/>
    <property type="match status" value="1"/>
</dbReference>
<dbReference type="InterPro" id="IPR008844">
    <property type="entry name" value="Spore_GerAC-like"/>
</dbReference>
<evidence type="ECO:0000313" key="12">
    <source>
        <dbReference type="Proteomes" id="UP000320776"/>
    </source>
</evidence>
<evidence type="ECO:0000256" key="7">
    <source>
        <dbReference type="ARBA" id="ARBA00023288"/>
    </source>
</evidence>
<protein>
    <submittedName>
        <fullName evidence="11">Germination protein, Ger(X)C family</fullName>
    </submittedName>
</protein>
<proteinExistence type="inferred from homology"/>
<dbReference type="KEGG" id="sted:SPTER_28970"/>
<evidence type="ECO:0000256" key="2">
    <source>
        <dbReference type="ARBA" id="ARBA00007886"/>
    </source>
</evidence>
<dbReference type="Gene3D" id="3.30.300.210">
    <property type="entry name" value="Nutrient germinant receptor protein C, domain 3"/>
    <property type="match status" value="1"/>
</dbReference>
<dbReference type="NCBIfam" id="TIGR02887">
    <property type="entry name" value="spore_ger_x_C"/>
    <property type="match status" value="1"/>
</dbReference>
<dbReference type="Pfam" id="PF05504">
    <property type="entry name" value="Spore_GerAC"/>
    <property type="match status" value="1"/>
</dbReference>
<dbReference type="EMBL" id="CP036259">
    <property type="protein sequence ID" value="QDR81511.1"/>
    <property type="molecule type" value="Genomic_DNA"/>
</dbReference>
<evidence type="ECO:0000256" key="8">
    <source>
        <dbReference type="SAM" id="SignalP"/>
    </source>
</evidence>
<sequence length="416" mass="45554">MDIRLKLAACLLLLTVCTAGCNGGREIDDFAYVVSVGIDPGPDNQSIITYQIATGQGQGGKENGTGEASTFLITIVAPSLAEARNLLNSVVARTPNLSHTKAVIIGEDLARQGIGDILGPLLRFREFRGSMFITVTRGSAQEFMQKNKPSMEKLPSRWLENSLTSRQDTGYFLASNLHQFYTRLKSTSGAPYATYMGINPLDLQPKPVDNKDKGEEAVAYYPAGLGREGGDPAEVIGTAVFVADKMVGALNNEETRVVSILSGDFVRGFITVTDPLAPQHGINVHLRLGQKPEIKPAWLEGRLVFTIKLLLEGEITSIPSGINYENREYGLLLEQHIANVLTNQMEKMLAHTQELGSDVVGFGLHARNLFSNFSEVDQLNWYKIYPTVGFNLNVSVKTRRTGLMYKSSPIKTEADE</sequence>
<keyword evidence="3" id="KW-0309">Germination</keyword>
<keyword evidence="5" id="KW-0472">Membrane</keyword>
<feature type="domain" description="Spore germination GerAC-like C-terminal" evidence="9">
    <location>
        <begin position="237"/>
        <end position="402"/>
    </location>
</feature>
<evidence type="ECO:0000256" key="6">
    <source>
        <dbReference type="ARBA" id="ARBA00023139"/>
    </source>
</evidence>
<evidence type="ECO:0000259" key="9">
    <source>
        <dbReference type="Pfam" id="PF05504"/>
    </source>
</evidence>
<evidence type="ECO:0000256" key="3">
    <source>
        <dbReference type="ARBA" id="ARBA00022544"/>
    </source>
</evidence>
<keyword evidence="12" id="KW-1185">Reference proteome</keyword>
<dbReference type="PANTHER" id="PTHR35789">
    <property type="entry name" value="SPORE GERMINATION PROTEIN B3"/>
    <property type="match status" value="1"/>
</dbReference>
<keyword evidence="6" id="KW-0564">Palmitate</keyword>
<dbReference type="InterPro" id="IPR038501">
    <property type="entry name" value="Spore_GerAC_C_sf"/>
</dbReference>
<dbReference type="InterPro" id="IPR046953">
    <property type="entry name" value="Spore_GerAC-like_C"/>
</dbReference>
<evidence type="ECO:0000256" key="1">
    <source>
        <dbReference type="ARBA" id="ARBA00004635"/>
    </source>
</evidence>
<evidence type="ECO:0000259" key="10">
    <source>
        <dbReference type="Pfam" id="PF25198"/>
    </source>
</evidence>
<dbReference type="RefSeq" id="WP_170233284.1">
    <property type="nucleotide sequence ID" value="NZ_CP036259.1"/>
</dbReference>
<dbReference type="InterPro" id="IPR057336">
    <property type="entry name" value="GerAC_N"/>
</dbReference>
<dbReference type="Pfam" id="PF25198">
    <property type="entry name" value="Spore_GerAC_N"/>
    <property type="match status" value="1"/>
</dbReference>
<feature type="domain" description="Spore germination protein N-terminal" evidence="10">
    <location>
        <begin position="25"/>
        <end position="197"/>
    </location>
</feature>
<keyword evidence="4 8" id="KW-0732">Signal</keyword>
<dbReference type="GO" id="GO:0016020">
    <property type="term" value="C:membrane"/>
    <property type="evidence" value="ECO:0007669"/>
    <property type="project" value="UniProtKB-SubCell"/>
</dbReference>
<name>A0A517DVY9_9FIRM</name>
<comment type="subcellular location">
    <subcellularLocation>
        <location evidence="1">Membrane</location>
        <topology evidence="1">Lipid-anchor</topology>
    </subcellularLocation>
</comment>